<dbReference type="Proteomes" id="UP000032512">
    <property type="component" value="Unassembled WGS sequence"/>
</dbReference>
<feature type="non-terminal residue" evidence="2">
    <location>
        <position position="294"/>
    </location>
</feature>
<feature type="region of interest" description="Disordered" evidence="1">
    <location>
        <begin position="87"/>
        <end position="177"/>
    </location>
</feature>
<dbReference type="PATRIC" id="fig|285983.3.peg.3370"/>
<dbReference type="EMBL" id="JXIQ01000206">
    <property type="protein sequence ID" value="KIY20498.1"/>
    <property type="molecule type" value="Genomic_DNA"/>
</dbReference>
<organism evidence="2 3">
    <name type="scientific">Mesobacillus subterraneus</name>
    <dbReference type="NCBI Taxonomy" id="285983"/>
    <lineage>
        <taxon>Bacteria</taxon>
        <taxon>Bacillati</taxon>
        <taxon>Bacillota</taxon>
        <taxon>Bacilli</taxon>
        <taxon>Bacillales</taxon>
        <taxon>Bacillaceae</taxon>
        <taxon>Mesobacillus</taxon>
    </lineage>
</organism>
<feature type="region of interest" description="Disordered" evidence="1">
    <location>
        <begin position="261"/>
        <end position="294"/>
    </location>
</feature>
<feature type="compositionally biased region" description="Basic and acidic residues" evidence="1">
    <location>
        <begin position="105"/>
        <end position="120"/>
    </location>
</feature>
<proteinExistence type="predicted"/>
<comment type="caution">
    <text evidence="2">The sequence shown here is derived from an EMBL/GenBank/DDBJ whole genome shotgun (WGS) entry which is preliminary data.</text>
</comment>
<evidence type="ECO:0000256" key="1">
    <source>
        <dbReference type="SAM" id="MobiDB-lite"/>
    </source>
</evidence>
<evidence type="ECO:0000313" key="3">
    <source>
        <dbReference type="Proteomes" id="UP000032512"/>
    </source>
</evidence>
<keyword evidence="3" id="KW-1185">Reference proteome</keyword>
<sequence>MSWIKKIMAMFQNDDDEVNEMERTQKVPKLTKDERNHKKDLEAKVVYQYPKGQFRFPLIPDEKLTGENPRHSRQEWVGRMEEIKPFINERGPFKYTSDSLLRQESTQRRNKAEGNEEAGKGKAPANSDKKDEATSAYSYEPKKVSGPKRTQPFKPTEIPSPIYAFNRPPKKEQHQRSLEEVEYEMTEFETVQQDIGLKPVRRDRIQDSLIQQEQLNQAEMLTEIPLEKPNQAEMLTEIPLEKPNQAEMQEETLPLEKLNQAEIHEETPQEKSNQAEILEEPLLEKPNQAEILEE</sequence>
<accession>A0A0D6Z7D5</accession>
<dbReference type="AlphaFoldDB" id="A0A0D6Z7D5"/>
<evidence type="ECO:0000313" key="2">
    <source>
        <dbReference type="EMBL" id="KIY20498.1"/>
    </source>
</evidence>
<evidence type="ECO:0008006" key="4">
    <source>
        <dbReference type="Google" id="ProtNLM"/>
    </source>
</evidence>
<protein>
    <recommendedName>
        <fullName evidence="4">DNA translocase FtsK</fullName>
    </recommendedName>
</protein>
<name>A0A0D6Z7D5_9BACI</name>
<reference evidence="2 3" key="1">
    <citation type="submission" date="2015-01" db="EMBL/GenBank/DDBJ databases">
        <title>Draft genome sequences of the supercritical CO2 tolerant bacteria Bacillus subterraneus MITOT1 and Bacillus cereus MIT0214.</title>
        <authorList>
            <person name="Peet K.C."/>
            <person name="Thompson J.R."/>
        </authorList>
    </citation>
    <scope>NUCLEOTIDE SEQUENCE [LARGE SCALE GENOMIC DNA]</scope>
    <source>
        <strain evidence="2 3">MITOT1</strain>
    </source>
</reference>
<gene>
    <name evidence="2" type="ORF">UB32_18860</name>
</gene>